<dbReference type="SUPFAM" id="SSF48452">
    <property type="entry name" value="TPR-like"/>
    <property type="match status" value="1"/>
</dbReference>
<accession>A0ABV1W3D4</accession>
<dbReference type="EMBL" id="JBEPCU010000266">
    <property type="protein sequence ID" value="MER6978704.1"/>
    <property type="molecule type" value="Genomic_DNA"/>
</dbReference>
<evidence type="ECO:0000313" key="1">
    <source>
        <dbReference type="EMBL" id="MER6978704.1"/>
    </source>
</evidence>
<reference evidence="1 2" key="1">
    <citation type="submission" date="2024-06" db="EMBL/GenBank/DDBJ databases">
        <title>The Natural Products Discovery Center: Release of the First 8490 Sequenced Strains for Exploring Actinobacteria Biosynthetic Diversity.</title>
        <authorList>
            <person name="Kalkreuter E."/>
            <person name="Kautsar S.A."/>
            <person name="Yang D."/>
            <person name="Bader C.D."/>
            <person name="Teijaro C.N."/>
            <person name="Fluegel L."/>
            <person name="Davis C.M."/>
            <person name="Simpson J.R."/>
            <person name="Lauterbach L."/>
            <person name="Steele A.D."/>
            <person name="Gui C."/>
            <person name="Meng S."/>
            <person name="Li G."/>
            <person name="Viehrig K."/>
            <person name="Ye F."/>
            <person name="Su P."/>
            <person name="Kiefer A.F."/>
            <person name="Nichols A."/>
            <person name="Cepeda A.J."/>
            <person name="Yan W."/>
            <person name="Fan B."/>
            <person name="Jiang Y."/>
            <person name="Adhikari A."/>
            <person name="Zheng C.-J."/>
            <person name="Schuster L."/>
            <person name="Cowan T.M."/>
            <person name="Smanski M.J."/>
            <person name="Chevrette M.G."/>
            <person name="De Carvalho L.P.S."/>
            <person name="Shen B."/>
        </authorList>
    </citation>
    <scope>NUCLEOTIDE SEQUENCE [LARGE SCALE GENOMIC DNA]</scope>
    <source>
        <strain evidence="1 2">NPDC000634</strain>
    </source>
</reference>
<dbReference type="Gene3D" id="1.25.40.10">
    <property type="entry name" value="Tetratricopeptide repeat domain"/>
    <property type="match status" value="1"/>
</dbReference>
<evidence type="ECO:0000313" key="2">
    <source>
        <dbReference type="Proteomes" id="UP001458415"/>
    </source>
</evidence>
<proteinExistence type="predicted"/>
<name>A0ABV1W3D4_9ACTN</name>
<keyword evidence="2" id="KW-1185">Reference proteome</keyword>
<evidence type="ECO:0008006" key="3">
    <source>
        <dbReference type="Google" id="ProtNLM"/>
    </source>
</evidence>
<gene>
    <name evidence="1" type="ORF">ABT317_17260</name>
</gene>
<protein>
    <recommendedName>
        <fullName evidence="3">Tetratricopeptide repeat protein</fullName>
    </recommendedName>
</protein>
<comment type="caution">
    <text evidence="1">The sequence shown here is derived from an EMBL/GenBank/DDBJ whole genome shotgun (WGS) entry which is preliminary data.</text>
</comment>
<sequence>MKIARVIRGRSREVAALERLHQLWRDGEYEEVEAGARALEAEAGRLRKRARGLAVGWHAKGLATAAACAQGRGAQVLAELDSLTAELDGITGSGRALPMMIRSNRMLVLNSEGLYGEAEAEGLDILRGLTLIKHLAPVSNFELCVLDTLVDALCGQARYEEAEAVARGNLPRAQGGTLAALHCGLVLSLNGQERYQEALDEARRFVPRQDRSLSGRLGMGTAVALHGLGRRSEAEAAAREALGDCERFLYPGHPRIREVRALLARITADDPPAPPPEEAGRG</sequence>
<dbReference type="Proteomes" id="UP001458415">
    <property type="component" value="Unassembled WGS sequence"/>
</dbReference>
<dbReference type="RefSeq" id="WP_167414003.1">
    <property type="nucleotide sequence ID" value="NZ_MUBM01000105.1"/>
</dbReference>
<dbReference type="InterPro" id="IPR011990">
    <property type="entry name" value="TPR-like_helical_dom_sf"/>
</dbReference>
<organism evidence="1 2">
    <name type="scientific">Streptomyces carpinensis</name>
    <dbReference type="NCBI Taxonomy" id="66369"/>
    <lineage>
        <taxon>Bacteria</taxon>
        <taxon>Bacillati</taxon>
        <taxon>Actinomycetota</taxon>
        <taxon>Actinomycetes</taxon>
        <taxon>Kitasatosporales</taxon>
        <taxon>Streptomycetaceae</taxon>
        <taxon>Streptomyces</taxon>
    </lineage>
</organism>